<feature type="chain" id="PRO_5043312075" evidence="1">
    <location>
        <begin position="29"/>
        <end position="195"/>
    </location>
</feature>
<evidence type="ECO:0000313" key="3">
    <source>
        <dbReference type="EMBL" id="WTW70796.1"/>
    </source>
</evidence>
<dbReference type="EMBL" id="CP108313">
    <property type="protein sequence ID" value="WTW70796.1"/>
    <property type="molecule type" value="Genomic_DNA"/>
</dbReference>
<dbReference type="AlphaFoldDB" id="A0AAU2VT85"/>
<protein>
    <submittedName>
        <fullName evidence="3">DUF4333 domain-containing protein</fullName>
    </submittedName>
</protein>
<proteinExistence type="predicted"/>
<dbReference type="Pfam" id="PF14230">
    <property type="entry name" value="DUF4333"/>
    <property type="match status" value="2"/>
</dbReference>
<gene>
    <name evidence="3" type="ORF">OG398_22305</name>
</gene>
<dbReference type="InterPro" id="IPR025637">
    <property type="entry name" value="DUF4333"/>
</dbReference>
<feature type="domain" description="DUF4333" evidence="2">
    <location>
        <begin position="114"/>
        <end position="178"/>
    </location>
</feature>
<keyword evidence="1" id="KW-0732">Signal</keyword>
<name>A0AAU2VT85_9ACTN</name>
<organism evidence="3">
    <name type="scientific">Streptomyces sp. NBC_00008</name>
    <dbReference type="NCBI Taxonomy" id="2903610"/>
    <lineage>
        <taxon>Bacteria</taxon>
        <taxon>Bacillati</taxon>
        <taxon>Actinomycetota</taxon>
        <taxon>Actinomycetes</taxon>
        <taxon>Kitasatosporales</taxon>
        <taxon>Streptomycetaceae</taxon>
        <taxon>Streptomyces</taxon>
    </lineage>
</organism>
<evidence type="ECO:0000259" key="2">
    <source>
        <dbReference type="Pfam" id="PF14230"/>
    </source>
</evidence>
<evidence type="ECO:0000256" key="1">
    <source>
        <dbReference type="SAM" id="SignalP"/>
    </source>
</evidence>
<feature type="domain" description="DUF4333" evidence="2">
    <location>
        <begin position="23"/>
        <end position="96"/>
    </location>
</feature>
<reference evidence="3" key="1">
    <citation type="submission" date="2022-10" db="EMBL/GenBank/DDBJ databases">
        <title>The complete genomes of actinobacterial strains from the NBC collection.</title>
        <authorList>
            <person name="Joergensen T.S."/>
            <person name="Alvarez Arevalo M."/>
            <person name="Sterndorff E.B."/>
            <person name="Faurdal D."/>
            <person name="Vuksanovic O."/>
            <person name="Mourched A.-S."/>
            <person name="Charusanti P."/>
            <person name="Shaw S."/>
            <person name="Blin K."/>
            <person name="Weber T."/>
        </authorList>
    </citation>
    <scope>NUCLEOTIDE SEQUENCE</scope>
    <source>
        <strain evidence="3">NBC_00008</strain>
    </source>
</reference>
<accession>A0AAU2VT85</accession>
<sequence length="195" mass="19848">MRQSGRSRTAVRIAAGALAVLCAAGCSASVGTTKAVSKKEVAKQAKAGLAKEVGREPDDVTCEHDLKAKVGETVRCTLTADGKKQGMTVTAKSVDGDNVHMDFKVDDAPDGGGSGGAKTVDKAEVARQGKAALAAQVGQEPDTFTCPEDLPARVNAVVRCQLGAGGKQYGVTATATSVVNGQVKMDFKVDDAPSG</sequence>
<feature type="signal peptide" evidence="1">
    <location>
        <begin position="1"/>
        <end position="28"/>
    </location>
</feature>